<gene>
    <name evidence="2" type="ORF">AAG747_27505</name>
</gene>
<dbReference type="EMBL" id="JBDKWZ010000025">
    <property type="protein sequence ID" value="MEN7551693.1"/>
    <property type="molecule type" value="Genomic_DNA"/>
</dbReference>
<keyword evidence="3" id="KW-1185">Reference proteome</keyword>
<sequence length="105" mass="12468">MGEIIFQFPFAGGNNKVKETEKLLNKMFIEADNILNNQGIIYITVPKFWASRFKMDELSKRTNFKIIEIKKFEFDKFPGYEHRITDVDKAASSIRESYTFIYQKR</sequence>
<proteinExistence type="predicted"/>
<dbReference type="GO" id="GO:0070042">
    <property type="term" value="F:rRNA (uridine-N3-)-methyltransferase activity"/>
    <property type="evidence" value="ECO:0007669"/>
    <property type="project" value="InterPro"/>
</dbReference>
<dbReference type="AlphaFoldDB" id="A0AAW9SCZ5"/>
<accession>A0AAW9SCZ5</accession>
<evidence type="ECO:0000313" key="3">
    <source>
        <dbReference type="Proteomes" id="UP001403385"/>
    </source>
</evidence>
<dbReference type="RefSeq" id="WP_346824474.1">
    <property type="nucleotide sequence ID" value="NZ_JBDKWZ010000025.1"/>
</dbReference>
<protein>
    <submittedName>
        <fullName evidence="2">Rossmann-like fold-containing protein</fullName>
    </submittedName>
</protein>
<dbReference type="Pfam" id="PF10354">
    <property type="entry name" value="BMT5-like"/>
    <property type="match status" value="1"/>
</dbReference>
<organism evidence="2 3">
    <name type="scientific">Rapidithrix thailandica</name>
    <dbReference type="NCBI Taxonomy" id="413964"/>
    <lineage>
        <taxon>Bacteria</taxon>
        <taxon>Pseudomonadati</taxon>
        <taxon>Bacteroidota</taxon>
        <taxon>Cytophagia</taxon>
        <taxon>Cytophagales</taxon>
        <taxon>Flammeovirgaceae</taxon>
        <taxon>Rapidithrix</taxon>
    </lineage>
</organism>
<dbReference type="GO" id="GO:0070475">
    <property type="term" value="P:rRNA base methylation"/>
    <property type="evidence" value="ECO:0007669"/>
    <property type="project" value="InterPro"/>
</dbReference>
<evidence type="ECO:0000259" key="1">
    <source>
        <dbReference type="Pfam" id="PF10354"/>
    </source>
</evidence>
<dbReference type="InterPro" id="IPR019446">
    <property type="entry name" value="BMT5-like"/>
</dbReference>
<reference evidence="2 3" key="1">
    <citation type="submission" date="2024-04" db="EMBL/GenBank/DDBJ databases">
        <title>Novel genus in family Flammeovirgaceae.</title>
        <authorList>
            <person name="Nguyen T.H."/>
            <person name="Vuong T.Q."/>
            <person name="Le H."/>
            <person name="Kim S.-G."/>
        </authorList>
    </citation>
    <scope>NUCLEOTIDE SEQUENCE [LARGE SCALE GENOMIC DNA]</scope>
    <source>
        <strain evidence="2 3">JCM 23209</strain>
    </source>
</reference>
<feature type="domain" description="25S rRNA (uridine-N(3))-methyltransferase BMT5-like" evidence="1">
    <location>
        <begin position="3"/>
        <end position="83"/>
    </location>
</feature>
<name>A0AAW9SCZ5_9BACT</name>
<dbReference type="Proteomes" id="UP001403385">
    <property type="component" value="Unassembled WGS sequence"/>
</dbReference>
<comment type="caution">
    <text evidence="2">The sequence shown here is derived from an EMBL/GenBank/DDBJ whole genome shotgun (WGS) entry which is preliminary data.</text>
</comment>
<evidence type="ECO:0000313" key="2">
    <source>
        <dbReference type="EMBL" id="MEN7551693.1"/>
    </source>
</evidence>